<sequence length="147" mass="15309">MESPSTDAVVSTLMGYPQQSVKCPTEPTTEPDQSPVVVTGKAIAYLICPLQAGVWGPPFSPFRLTKTAAGGGEPFTGLDAALRLPDESAAEVDDSGVDQVCPASLQAPRTIFVETLDGLWQAHVPSGSCGAYLPQVVDALSKIVIPL</sequence>
<evidence type="ECO:0000313" key="1">
    <source>
        <dbReference type="EMBL" id="CAB4942644.1"/>
    </source>
</evidence>
<dbReference type="EMBL" id="CAFBNF010000090">
    <property type="protein sequence ID" value="CAB4942644.1"/>
    <property type="molecule type" value="Genomic_DNA"/>
</dbReference>
<protein>
    <submittedName>
        <fullName evidence="1">Unannotated protein</fullName>
    </submittedName>
</protein>
<dbReference type="AlphaFoldDB" id="A0A6J7JJE8"/>
<gene>
    <name evidence="1" type="ORF">UFOPK3773_00946</name>
</gene>
<organism evidence="1">
    <name type="scientific">freshwater metagenome</name>
    <dbReference type="NCBI Taxonomy" id="449393"/>
    <lineage>
        <taxon>unclassified sequences</taxon>
        <taxon>metagenomes</taxon>
        <taxon>ecological metagenomes</taxon>
    </lineage>
</organism>
<reference evidence="1" key="1">
    <citation type="submission" date="2020-05" db="EMBL/GenBank/DDBJ databases">
        <authorList>
            <person name="Chiriac C."/>
            <person name="Salcher M."/>
            <person name="Ghai R."/>
            <person name="Kavagutti S V."/>
        </authorList>
    </citation>
    <scope>NUCLEOTIDE SEQUENCE</scope>
</reference>
<accession>A0A6J7JJE8</accession>
<proteinExistence type="predicted"/>
<name>A0A6J7JJE8_9ZZZZ</name>